<comment type="similarity">
    <text evidence="4">Belongs to the glycosyltransferase 16 (GT16) protein family.</text>
</comment>
<reference evidence="25" key="2">
    <citation type="journal article" date="2008" name="Bioinformatics">
        <title>Assembly reconciliation.</title>
        <authorList>
            <person name="Zimin A.V."/>
            <person name="Smith D.R."/>
            <person name="Sutton G."/>
            <person name="Yorke J.A."/>
        </authorList>
    </citation>
    <scope>NUCLEOTIDE SEQUENCE</scope>
    <source>
        <strain evidence="25">TSC#15010-1051.87</strain>
    </source>
</reference>
<dbReference type="GO" id="GO:0046872">
    <property type="term" value="F:metal ion binding"/>
    <property type="evidence" value="ECO:0007669"/>
    <property type="project" value="UniProtKB-KW"/>
</dbReference>
<reference evidence="25 26" key="1">
    <citation type="journal article" date="2007" name="Nature">
        <title>Evolution of genes and genomes on the Drosophila phylogeny.</title>
        <authorList>
            <consortium name="Drosophila 12 Genomes Consortium"/>
            <person name="Clark A.G."/>
            <person name="Eisen M.B."/>
            <person name="Smith D.R."/>
            <person name="Bergman C.M."/>
            <person name="Oliver B."/>
            <person name="Markow T.A."/>
            <person name="Kaufman T.C."/>
            <person name="Kellis M."/>
            <person name="Gelbart W."/>
            <person name="Iyer V.N."/>
            <person name="Pollard D.A."/>
            <person name="Sackton T.B."/>
            <person name="Larracuente A.M."/>
            <person name="Singh N.D."/>
            <person name="Abad J.P."/>
            <person name="Abt D.N."/>
            <person name="Adryan B."/>
            <person name="Aguade M."/>
            <person name="Akashi H."/>
            <person name="Anderson W.W."/>
            <person name="Aquadro C.F."/>
            <person name="Ardell D.H."/>
            <person name="Arguello R."/>
            <person name="Artieri C.G."/>
            <person name="Barbash D.A."/>
            <person name="Barker D."/>
            <person name="Barsanti P."/>
            <person name="Batterham P."/>
            <person name="Batzoglou S."/>
            <person name="Begun D."/>
            <person name="Bhutkar A."/>
            <person name="Blanco E."/>
            <person name="Bosak S.A."/>
            <person name="Bradley R.K."/>
            <person name="Brand A.D."/>
            <person name="Brent M.R."/>
            <person name="Brooks A.N."/>
            <person name="Brown R.H."/>
            <person name="Butlin R.K."/>
            <person name="Caggese C."/>
            <person name="Calvi B.R."/>
            <person name="Bernardo de Carvalho A."/>
            <person name="Caspi A."/>
            <person name="Castrezana S."/>
            <person name="Celniker S.E."/>
            <person name="Chang J.L."/>
            <person name="Chapple C."/>
            <person name="Chatterji S."/>
            <person name="Chinwalla A."/>
            <person name="Civetta A."/>
            <person name="Clifton S.W."/>
            <person name="Comeron J.M."/>
            <person name="Costello J.C."/>
            <person name="Coyne J.A."/>
            <person name="Daub J."/>
            <person name="David R.G."/>
            <person name="Delcher A.L."/>
            <person name="Delehaunty K."/>
            <person name="Do C.B."/>
            <person name="Ebling H."/>
            <person name="Edwards K."/>
            <person name="Eickbush T."/>
            <person name="Evans J.D."/>
            <person name="Filipski A."/>
            <person name="Findeiss S."/>
            <person name="Freyhult E."/>
            <person name="Fulton L."/>
            <person name="Fulton R."/>
            <person name="Garcia A.C."/>
            <person name="Gardiner A."/>
            <person name="Garfield D.A."/>
            <person name="Garvin B.E."/>
            <person name="Gibson G."/>
            <person name="Gilbert D."/>
            <person name="Gnerre S."/>
            <person name="Godfrey J."/>
            <person name="Good R."/>
            <person name="Gotea V."/>
            <person name="Gravely B."/>
            <person name="Greenberg A.J."/>
            <person name="Griffiths-Jones S."/>
            <person name="Gross S."/>
            <person name="Guigo R."/>
            <person name="Gustafson E.A."/>
            <person name="Haerty W."/>
            <person name="Hahn M.W."/>
            <person name="Halligan D.L."/>
            <person name="Halpern A.L."/>
            <person name="Halter G.M."/>
            <person name="Han M.V."/>
            <person name="Heger A."/>
            <person name="Hillier L."/>
            <person name="Hinrichs A.S."/>
            <person name="Holmes I."/>
            <person name="Hoskins R.A."/>
            <person name="Hubisz M.J."/>
            <person name="Hultmark D."/>
            <person name="Huntley M.A."/>
            <person name="Jaffe D.B."/>
            <person name="Jagadeeshan S."/>
            <person name="Jeck W.R."/>
            <person name="Johnson J."/>
            <person name="Jones C.D."/>
            <person name="Jordan W.C."/>
            <person name="Karpen G.H."/>
            <person name="Kataoka E."/>
            <person name="Keightley P.D."/>
            <person name="Kheradpour P."/>
            <person name="Kirkness E.F."/>
            <person name="Koerich L.B."/>
            <person name="Kristiansen K."/>
            <person name="Kudrna D."/>
            <person name="Kulathinal R.J."/>
            <person name="Kumar S."/>
            <person name="Kwok R."/>
            <person name="Lander E."/>
            <person name="Langley C.H."/>
            <person name="Lapoint R."/>
            <person name="Lazzaro B.P."/>
            <person name="Lee S.J."/>
            <person name="Levesque L."/>
            <person name="Li R."/>
            <person name="Lin C.F."/>
            <person name="Lin M.F."/>
            <person name="Lindblad-Toh K."/>
            <person name="Llopart A."/>
            <person name="Long M."/>
            <person name="Low L."/>
            <person name="Lozovsky E."/>
            <person name="Lu J."/>
            <person name="Luo M."/>
            <person name="Machado C.A."/>
            <person name="Makalowski W."/>
            <person name="Marzo M."/>
            <person name="Matsuda M."/>
            <person name="Matzkin L."/>
            <person name="McAllister B."/>
            <person name="McBride C.S."/>
            <person name="McKernan B."/>
            <person name="McKernan K."/>
            <person name="Mendez-Lago M."/>
            <person name="Minx P."/>
            <person name="Mollenhauer M.U."/>
            <person name="Montooth K."/>
            <person name="Mount S.M."/>
            <person name="Mu X."/>
            <person name="Myers E."/>
            <person name="Negre B."/>
            <person name="Newfeld S."/>
            <person name="Nielsen R."/>
            <person name="Noor M.A."/>
            <person name="O'Grady P."/>
            <person name="Pachter L."/>
            <person name="Papaceit M."/>
            <person name="Parisi M.J."/>
            <person name="Parisi M."/>
            <person name="Parts L."/>
            <person name="Pedersen J.S."/>
            <person name="Pesole G."/>
            <person name="Phillippy A.M."/>
            <person name="Ponting C.P."/>
            <person name="Pop M."/>
            <person name="Porcelli D."/>
            <person name="Powell J.R."/>
            <person name="Prohaska S."/>
            <person name="Pruitt K."/>
            <person name="Puig M."/>
            <person name="Quesneville H."/>
            <person name="Ram K.R."/>
            <person name="Rand D."/>
            <person name="Rasmussen M.D."/>
            <person name="Reed L.K."/>
            <person name="Reenan R."/>
            <person name="Reily A."/>
            <person name="Remington K.A."/>
            <person name="Rieger T.T."/>
            <person name="Ritchie M.G."/>
            <person name="Robin C."/>
            <person name="Rogers Y.H."/>
            <person name="Rohde C."/>
            <person name="Rozas J."/>
            <person name="Rubenfield M.J."/>
            <person name="Ruiz A."/>
            <person name="Russo S."/>
            <person name="Salzberg S.L."/>
            <person name="Sanchez-Gracia A."/>
            <person name="Saranga D.J."/>
            <person name="Sato H."/>
            <person name="Schaeffer S.W."/>
            <person name="Schatz M.C."/>
            <person name="Schlenke T."/>
            <person name="Schwartz R."/>
            <person name="Segarra C."/>
            <person name="Singh R.S."/>
            <person name="Sirot L."/>
            <person name="Sirota M."/>
            <person name="Sisneros N.B."/>
            <person name="Smith C.D."/>
            <person name="Smith T.F."/>
            <person name="Spieth J."/>
            <person name="Stage D.E."/>
            <person name="Stark A."/>
            <person name="Stephan W."/>
            <person name="Strausberg R.L."/>
            <person name="Strempel S."/>
            <person name="Sturgill D."/>
            <person name="Sutton G."/>
            <person name="Sutton G.G."/>
            <person name="Tao W."/>
            <person name="Teichmann S."/>
            <person name="Tobari Y.N."/>
            <person name="Tomimura Y."/>
            <person name="Tsolas J.M."/>
            <person name="Valente V.L."/>
            <person name="Venter E."/>
            <person name="Venter J.C."/>
            <person name="Vicario S."/>
            <person name="Vieira F.G."/>
            <person name="Vilella A.J."/>
            <person name="Villasante A."/>
            <person name="Walenz B."/>
            <person name="Wang J."/>
            <person name="Wasserman M."/>
            <person name="Watts T."/>
            <person name="Wilson D."/>
            <person name="Wilson R.K."/>
            <person name="Wing R.A."/>
            <person name="Wolfner M.F."/>
            <person name="Wong A."/>
            <person name="Wong G.K."/>
            <person name="Wu C.I."/>
            <person name="Wu G."/>
            <person name="Yamamoto D."/>
            <person name="Yang H.P."/>
            <person name="Yang S.P."/>
            <person name="Yorke J.A."/>
            <person name="Yoshida K."/>
            <person name="Zdobnov E."/>
            <person name="Zhang P."/>
            <person name="Zhang Y."/>
            <person name="Zimin A.V."/>
            <person name="Baldwin J."/>
            <person name="Abdouelleil A."/>
            <person name="Abdulkadir J."/>
            <person name="Abebe A."/>
            <person name="Abera B."/>
            <person name="Abreu J."/>
            <person name="Acer S.C."/>
            <person name="Aftuck L."/>
            <person name="Alexander A."/>
            <person name="An P."/>
            <person name="Anderson E."/>
            <person name="Anderson S."/>
            <person name="Arachi H."/>
            <person name="Azer M."/>
            <person name="Bachantsang P."/>
            <person name="Barry A."/>
            <person name="Bayul T."/>
            <person name="Berlin A."/>
            <person name="Bessette D."/>
            <person name="Bloom T."/>
            <person name="Blye J."/>
            <person name="Boguslavskiy L."/>
            <person name="Bonnet C."/>
            <person name="Boukhgalter B."/>
            <person name="Bourzgui I."/>
            <person name="Brown A."/>
            <person name="Cahill P."/>
            <person name="Channer S."/>
            <person name="Cheshatsang Y."/>
            <person name="Chuda L."/>
            <person name="Citroen M."/>
            <person name="Collymore A."/>
            <person name="Cooke P."/>
            <person name="Costello M."/>
            <person name="D'Aco K."/>
            <person name="Daza R."/>
            <person name="De Haan G."/>
            <person name="DeGray S."/>
            <person name="DeMaso C."/>
            <person name="Dhargay N."/>
            <person name="Dooley K."/>
            <person name="Dooley E."/>
            <person name="Doricent M."/>
            <person name="Dorje P."/>
            <person name="Dorjee K."/>
            <person name="Dupes A."/>
            <person name="Elong R."/>
            <person name="Falk J."/>
            <person name="Farina A."/>
            <person name="Faro S."/>
            <person name="Ferguson D."/>
            <person name="Fisher S."/>
            <person name="Foley C.D."/>
            <person name="Franke A."/>
            <person name="Friedrich D."/>
            <person name="Gadbois L."/>
            <person name="Gearin G."/>
            <person name="Gearin C.R."/>
            <person name="Giannoukos G."/>
            <person name="Goode T."/>
            <person name="Graham J."/>
            <person name="Grandbois E."/>
            <person name="Grewal S."/>
            <person name="Gyaltsen K."/>
            <person name="Hafez N."/>
            <person name="Hagos B."/>
            <person name="Hall J."/>
            <person name="Henson C."/>
            <person name="Hollinger A."/>
            <person name="Honan T."/>
            <person name="Huard M.D."/>
            <person name="Hughes L."/>
            <person name="Hurhula B."/>
            <person name="Husby M.E."/>
            <person name="Kamat A."/>
            <person name="Kanga B."/>
            <person name="Kashin S."/>
            <person name="Khazanovich D."/>
            <person name="Kisner P."/>
            <person name="Lance K."/>
            <person name="Lara M."/>
            <person name="Lee W."/>
            <person name="Lennon N."/>
            <person name="Letendre F."/>
            <person name="LeVine R."/>
            <person name="Lipovsky A."/>
            <person name="Liu X."/>
            <person name="Liu J."/>
            <person name="Liu S."/>
            <person name="Lokyitsang T."/>
            <person name="Lokyitsang Y."/>
            <person name="Lubonja R."/>
            <person name="Lui A."/>
            <person name="MacDonald P."/>
            <person name="Magnisalis V."/>
            <person name="Maru K."/>
            <person name="Matthews C."/>
            <person name="McCusker W."/>
            <person name="McDonough S."/>
            <person name="Mehta T."/>
            <person name="Meldrim J."/>
            <person name="Meneus L."/>
            <person name="Mihai O."/>
            <person name="Mihalev A."/>
            <person name="Mihova T."/>
            <person name="Mittelman R."/>
            <person name="Mlenga V."/>
            <person name="Montmayeur A."/>
            <person name="Mulrain L."/>
            <person name="Navidi A."/>
            <person name="Naylor J."/>
            <person name="Negash T."/>
            <person name="Nguyen T."/>
            <person name="Nguyen N."/>
            <person name="Nicol R."/>
            <person name="Norbu C."/>
            <person name="Norbu N."/>
            <person name="Novod N."/>
            <person name="O'Neill B."/>
            <person name="Osman S."/>
            <person name="Markiewicz E."/>
            <person name="Oyono O.L."/>
            <person name="Patti C."/>
            <person name="Phunkhang P."/>
            <person name="Pierre F."/>
            <person name="Priest M."/>
            <person name="Raghuraman S."/>
            <person name="Rege F."/>
            <person name="Reyes R."/>
            <person name="Rise C."/>
            <person name="Rogov P."/>
            <person name="Ross K."/>
            <person name="Ryan E."/>
            <person name="Settipalli S."/>
            <person name="Shea T."/>
            <person name="Sherpa N."/>
            <person name="Shi L."/>
            <person name="Shih D."/>
            <person name="Sparrow T."/>
            <person name="Spaulding J."/>
            <person name="Stalker J."/>
            <person name="Stange-Thomann N."/>
            <person name="Stavropoulos S."/>
            <person name="Stone C."/>
            <person name="Strader C."/>
            <person name="Tesfaye S."/>
            <person name="Thomson T."/>
            <person name="Thoulutsang Y."/>
            <person name="Thoulutsang D."/>
            <person name="Topham K."/>
            <person name="Topping I."/>
            <person name="Tsamla T."/>
            <person name="Vassiliev H."/>
            <person name="Vo A."/>
            <person name="Wangchuk T."/>
            <person name="Wangdi T."/>
            <person name="Weiand M."/>
            <person name="Wilkinson J."/>
            <person name="Wilson A."/>
            <person name="Yadav S."/>
            <person name="Young G."/>
            <person name="Yu Q."/>
            <person name="Zembek L."/>
            <person name="Zhong D."/>
            <person name="Zimmer A."/>
            <person name="Zwirko Z."/>
            <person name="Jaffe D.B."/>
            <person name="Alvarez P."/>
            <person name="Brockman W."/>
            <person name="Butler J."/>
            <person name="Chin C."/>
            <person name="Gnerre S."/>
            <person name="Grabherr M."/>
            <person name="Kleber M."/>
            <person name="Mauceli E."/>
            <person name="MacCallum I."/>
        </authorList>
    </citation>
    <scope>NUCLEOTIDE SEQUENCE [LARGE SCALE GENOMIC DNA]</scope>
    <source>
        <strain evidence="25">TSC#15010-1051.87</strain>
        <strain evidence="26">Tucson 15010-1051.87</strain>
    </source>
</reference>
<evidence type="ECO:0000256" key="9">
    <source>
        <dbReference type="ARBA" id="ARBA00022692"/>
    </source>
</evidence>
<dbReference type="EC" id="2.4.1.143" evidence="5"/>
<dbReference type="eggNOG" id="KOG3541">
    <property type="taxonomic scope" value="Eukaryota"/>
</dbReference>
<feature type="disulfide bond" evidence="24">
    <location>
        <begin position="319"/>
        <end position="342"/>
    </location>
</feature>
<evidence type="ECO:0000256" key="14">
    <source>
        <dbReference type="ARBA" id="ARBA00023136"/>
    </source>
</evidence>
<dbReference type="GO" id="GO:0008455">
    <property type="term" value="F:alpha-1,6-mannosylglycoprotein 2-beta-N-acetylglucosaminyltransferase activity"/>
    <property type="evidence" value="ECO:0007669"/>
    <property type="project" value="UniProtKB-EC"/>
</dbReference>
<evidence type="ECO:0000256" key="5">
    <source>
        <dbReference type="ARBA" id="ARBA00012613"/>
    </source>
</evidence>
<dbReference type="GO" id="GO:0005795">
    <property type="term" value="C:Golgi stack"/>
    <property type="evidence" value="ECO:0007669"/>
    <property type="project" value="InterPro"/>
</dbReference>
<dbReference type="InterPro" id="IPR007754">
    <property type="entry name" value="GlcNAc_II"/>
</dbReference>
<proteinExistence type="inferred from homology"/>
<evidence type="ECO:0000256" key="24">
    <source>
        <dbReference type="PIRSR" id="PIRSR607754-3"/>
    </source>
</evidence>
<name>B4LSN6_DROVI</name>
<comment type="subcellular location">
    <subcellularLocation>
        <location evidence="2">Golgi apparatus membrane</location>
        <topology evidence="2">Single-pass type II membrane protein</topology>
    </subcellularLocation>
</comment>
<keyword evidence="8" id="KW-0808">Transferase</keyword>
<evidence type="ECO:0000256" key="4">
    <source>
        <dbReference type="ARBA" id="ARBA00011011"/>
    </source>
</evidence>
<evidence type="ECO:0000256" key="21">
    <source>
        <dbReference type="ARBA" id="ARBA00032915"/>
    </source>
</evidence>
<comment type="cofactor">
    <cofactor evidence="1">
        <name>Mn(2+)</name>
        <dbReference type="ChEBI" id="CHEBI:29035"/>
    </cofactor>
</comment>
<evidence type="ECO:0000256" key="16">
    <source>
        <dbReference type="ARBA" id="ARBA00023180"/>
    </source>
</evidence>
<reference evidence="25" key="3">
    <citation type="submission" date="2008-06" db="EMBL/GenBank/DDBJ databases">
        <authorList>
            <consortium name="FlyBase"/>
        </authorList>
    </citation>
    <scope>NUCLEOTIDE SEQUENCE</scope>
    <source>
        <strain evidence="25">TSC#15010-1051.87</strain>
    </source>
</reference>
<evidence type="ECO:0000256" key="6">
    <source>
        <dbReference type="ARBA" id="ARBA00014817"/>
    </source>
</evidence>
<evidence type="ECO:0000256" key="19">
    <source>
        <dbReference type="ARBA" id="ARBA00031203"/>
    </source>
</evidence>
<dbReference type="Gene3D" id="3.90.550.10">
    <property type="entry name" value="Spore Coat Polysaccharide Biosynthesis Protein SpsA, Chain A"/>
    <property type="match status" value="1"/>
</dbReference>
<evidence type="ECO:0000256" key="18">
    <source>
        <dbReference type="ARBA" id="ARBA00029663"/>
    </source>
</evidence>
<evidence type="ECO:0000256" key="23">
    <source>
        <dbReference type="PIRSR" id="PIRSR607754-1"/>
    </source>
</evidence>
<evidence type="ECO:0000256" key="8">
    <source>
        <dbReference type="ARBA" id="ARBA00022679"/>
    </source>
</evidence>
<evidence type="ECO:0000256" key="1">
    <source>
        <dbReference type="ARBA" id="ARBA00001936"/>
    </source>
</evidence>
<dbReference type="GO" id="GO:0009312">
    <property type="term" value="P:oligosaccharide biosynthetic process"/>
    <property type="evidence" value="ECO:0007669"/>
    <property type="project" value="InterPro"/>
</dbReference>
<evidence type="ECO:0000256" key="13">
    <source>
        <dbReference type="ARBA" id="ARBA00023034"/>
    </source>
</evidence>
<keyword evidence="9" id="KW-0812">Transmembrane</keyword>
<sequence length="433" mass="50157">MKIMNKRPLRFYVRTIAFLVLCFIMLQCCNLNVFKSPGGTLKKSWTNISAQEAPFIALMKEKEALLKDLSTEQNDTISRIKRKIYEINEQQVILNENKFGPLDNNSVVIVIQVHKQFSYLRYSVNSLSHARDISKALLVFSHEFYDDNINDFVQAIEFCKVIQMYYPHSLQTHPHKFPGRDPNDCPRNITKNIAIINNCNNALYPDINGHYRQAKLTQAKHHWWWKANRVFHQLKATRYHAGLVLFLEENHFVAEDFLYVVTKMQQNRQKLCPQCNILRLGNHIITLKFSKVECFPWVSEKHNIAIALNRTTWLDIRSCAQSFCTYDDYSWDRSLQHVSETCLLRNLHVMAIKGTRVYPIGKCDQSLNCDSVLALSTAKRAIRFALRAGQFYPKTLTLDATSKASINNLKAVNRNGGWSDPRDHRLCLNAASL</sequence>
<evidence type="ECO:0000256" key="11">
    <source>
        <dbReference type="ARBA" id="ARBA00022968"/>
    </source>
</evidence>
<dbReference type="GO" id="GO:0000139">
    <property type="term" value="C:Golgi membrane"/>
    <property type="evidence" value="ECO:0007669"/>
    <property type="project" value="UniProtKB-SubCell"/>
</dbReference>
<accession>B4LSN6</accession>
<keyword evidence="15 24" id="KW-1015">Disulfide bond</keyword>
<keyword evidence="11" id="KW-0735">Signal-anchor</keyword>
<keyword evidence="12" id="KW-1133">Transmembrane helix</keyword>
<dbReference type="OrthoDB" id="7865279at2759"/>
<dbReference type="InterPro" id="IPR029044">
    <property type="entry name" value="Nucleotide-diphossugar_trans"/>
</dbReference>
<comment type="pathway">
    <text evidence="3">Protein modification; protein glycosylation.</text>
</comment>
<evidence type="ECO:0000256" key="12">
    <source>
        <dbReference type="ARBA" id="ARBA00022989"/>
    </source>
</evidence>
<keyword evidence="16" id="KW-0325">Glycoprotein</keyword>
<dbReference type="HOGENOM" id="CLU_862141_0_0_1"/>
<dbReference type="EMBL" id="CH940649">
    <property type="protein sequence ID" value="EDW63775.2"/>
    <property type="molecule type" value="Genomic_DNA"/>
</dbReference>
<dbReference type="Proteomes" id="UP000008792">
    <property type="component" value="Unassembled WGS sequence"/>
</dbReference>
<keyword evidence="13" id="KW-0333">Golgi apparatus</keyword>
<dbReference type="EMBL" id="CH940649">
    <property type="protein sequence ID" value="KRF81282.1"/>
    <property type="molecule type" value="Genomic_DNA"/>
</dbReference>
<evidence type="ECO:0000256" key="10">
    <source>
        <dbReference type="ARBA" id="ARBA00022723"/>
    </source>
</evidence>
<feature type="binding site" evidence="23">
    <location>
        <begin position="218"/>
        <end position="222"/>
    </location>
    <ligand>
        <name>substrate</name>
    </ligand>
</feature>
<dbReference type="EMBL" id="CH940649">
    <property type="protein sequence ID" value="KRF81281.1"/>
    <property type="molecule type" value="Genomic_DNA"/>
</dbReference>
<evidence type="ECO:0000313" key="25">
    <source>
        <dbReference type="EMBL" id="EDW63775.2"/>
    </source>
</evidence>
<evidence type="ECO:0000256" key="3">
    <source>
        <dbReference type="ARBA" id="ARBA00004922"/>
    </source>
</evidence>
<feature type="disulfide bond" evidence="24">
    <location>
        <begin position="324"/>
        <end position="427"/>
    </location>
</feature>
<dbReference type="KEGG" id="dvi:6627967"/>
<dbReference type="GO" id="GO:0006487">
    <property type="term" value="P:protein N-linked glycosylation"/>
    <property type="evidence" value="ECO:0007669"/>
    <property type="project" value="TreeGrafter"/>
</dbReference>
<feature type="disulfide bond" evidence="24">
    <location>
        <begin position="272"/>
        <end position="275"/>
    </location>
</feature>
<dbReference type="eggNOG" id="KOG2791">
    <property type="taxonomic scope" value="Eukaryota"/>
</dbReference>
<dbReference type="AlphaFoldDB" id="B4LSN6"/>
<feature type="disulfide bond" evidence="24">
    <location>
        <begin position="185"/>
        <end position="199"/>
    </location>
</feature>
<evidence type="ECO:0000256" key="2">
    <source>
        <dbReference type="ARBA" id="ARBA00004323"/>
    </source>
</evidence>
<evidence type="ECO:0000256" key="15">
    <source>
        <dbReference type="ARBA" id="ARBA00023157"/>
    </source>
</evidence>
<keyword evidence="7" id="KW-0328">Glycosyltransferase</keyword>
<dbReference type="PANTHER" id="PTHR12871">
    <property type="entry name" value="BETA-1,2-N-ACETYLGLUCOSAMINYLTRANSFERASE II"/>
    <property type="match status" value="1"/>
</dbReference>
<dbReference type="SMR" id="B4LSN6"/>
<keyword evidence="10" id="KW-0479">Metal-binding</keyword>
<dbReference type="Pfam" id="PF05060">
    <property type="entry name" value="MGAT2"/>
    <property type="match status" value="1"/>
</dbReference>
<evidence type="ECO:0000256" key="20">
    <source>
        <dbReference type="ARBA" id="ARBA00032552"/>
    </source>
</evidence>
<keyword evidence="26" id="KW-1185">Reference proteome</keyword>
<evidence type="ECO:0000256" key="17">
    <source>
        <dbReference type="ARBA" id="ARBA00023211"/>
    </source>
</evidence>
<gene>
    <name evidence="25" type="primary">Dvir\GJ16554</name>
    <name evidence="25" type="ORF">Dvir_GJ16554</name>
</gene>
<evidence type="ECO:0000256" key="7">
    <source>
        <dbReference type="ARBA" id="ARBA00022676"/>
    </source>
</evidence>
<keyword evidence="14" id="KW-0472">Membrane</keyword>
<evidence type="ECO:0000256" key="22">
    <source>
        <dbReference type="ARBA" id="ARBA00093257"/>
    </source>
</evidence>
<organism evidence="25 26">
    <name type="scientific">Drosophila virilis</name>
    <name type="common">Fruit fly</name>
    <dbReference type="NCBI Taxonomy" id="7244"/>
    <lineage>
        <taxon>Eukaryota</taxon>
        <taxon>Metazoa</taxon>
        <taxon>Ecdysozoa</taxon>
        <taxon>Arthropoda</taxon>
        <taxon>Hexapoda</taxon>
        <taxon>Insecta</taxon>
        <taxon>Pterygota</taxon>
        <taxon>Neoptera</taxon>
        <taxon>Endopterygota</taxon>
        <taxon>Diptera</taxon>
        <taxon>Brachycera</taxon>
        <taxon>Muscomorpha</taxon>
        <taxon>Ephydroidea</taxon>
        <taxon>Drosophilidae</taxon>
        <taxon>Drosophila</taxon>
    </lineage>
</organism>
<dbReference type="PANTHER" id="PTHR12871:SF0">
    <property type="entry name" value="ALPHA-1,6-MANNOSYL-GLYCOPROTEIN 2-BETA-N-ACETYLGLUCOSAMINYLTRANSFERASE"/>
    <property type="match status" value="1"/>
</dbReference>
<evidence type="ECO:0000313" key="26">
    <source>
        <dbReference type="Proteomes" id="UP000008792"/>
    </source>
</evidence>
<comment type="catalytic activity">
    <reaction evidence="22">
        <text>an N(4)-{beta-D-GlcNAc-(1-&gt;2)-alpha-D-Man-(1-&gt;3)-[alpha-D-Man-(1-&gt;6)]-beta-D-Man-(1-&gt;4)-beta-D-GlcNAc-(1-&gt;4)-beta-D-GlcNAc}-L-asparaginyl-[protein] + UDP-N-acetyl-alpha-D-glucosamine = N(4)-{beta-D-GlcNAc-(1-&gt;2)-alpha-D-Man-(1-&gt;3)-[beta-D-GlcNAc-(1-&gt;2)-alpha-D-Man-(1-&gt;6)]-beta-D-Man-(1-&gt;4)-beta-D-GlcNAc-(1-&gt;4)-beta-D-GlcNAc}-L-asparaginyl-[protein] + UDP + H(+)</text>
        <dbReference type="Rhea" id="RHEA:12941"/>
        <dbReference type="Rhea" id="RHEA-COMP:13526"/>
        <dbReference type="Rhea" id="RHEA-COMP:14369"/>
        <dbReference type="ChEBI" id="CHEBI:15378"/>
        <dbReference type="ChEBI" id="CHEBI:57705"/>
        <dbReference type="ChEBI" id="CHEBI:58223"/>
        <dbReference type="ChEBI" id="CHEBI:60615"/>
        <dbReference type="ChEBI" id="CHEBI:60651"/>
        <dbReference type="EC" id="2.4.1.143"/>
    </reaction>
</comment>
<dbReference type="UniPathway" id="UPA00378"/>
<keyword evidence="17" id="KW-0464">Manganese</keyword>
<dbReference type="InParanoid" id="B4LSN6"/>
<protein>
    <recommendedName>
        <fullName evidence="6">Alpha-1,6-mannosyl-glycoprotein 2-beta-N-acetylglucosaminyltransferase</fullName>
        <ecNumber evidence="5">2.4.1.143</ecNumber>
    </recommendedName>
    <alternativeName>
        <fullName evidence="21">Beta-1,2-N-acetylglucosaminyltransferase II</fullName>
    </alternativeName>
    <alternativeName>
        <fullName evidence="20">GlcNAc-T II</fullName>
    </alternativeName>
    <alternativeName>
        <fullName evidence="19">Mannoside acetylglucosaminyltransferase 2</fullName>
    </alternativeName>
    <alternativeName>
        <fullName evidence="18">N-glycosyl-oligosaccharide-glycoprotein N-acetylglucosaminyltransferase II</fullName>
    </alternativeName>
</protein>